<feature type="coiled-coil region" evidence="4">
    <location>
        <begin position="369"/>
        <end position="403"/>
    </location>
</feature>
<name>A0AAD5FJW1_SILAS</name>
<dbReference type="GO" id="GO:0000407">
    <property type="term" value="C:phagophore assembly site"/>
    <property type="evidence" value="ECO:0007669"/>
    <property type="project" value="TreeGrafter"/>
</dbReference>
<keyword evidence="2" id="KW-0813">Transport</keyword>
<dbReference type="Pfam" id="PF00787">
    <property type="entry name" value="PX"/>
    <property type="match status" value="1"/>
</dbReference>
<keyword evidence="3" id="KW-0653">Protein transport</keyword>
<keyword evidence="4" id="KW-0175">Coiled coil</keyword>
<sequence>MSGTAVESDPIPEDISGQMLELDEDEDLEVFSKDATFTDASSFIVSMQTSPGSMVNQYRFDDEDDVAGNKDIFITVDNPESHVTTIETFITYRVLTKTTRSDFDSSEYEVRRRYQDFFWLKSKLEEAHPTLIVHPLPEKFVMKGMVERFTNDFIKTRKKALHRFLNRIADHPILSSSEDFKIFLTAQAWELASHKKQGPGFLSKIGETVRAVAATVRGVKNRPEEFNAIQEYVDNFSVKLNSLDKVTQRIIKEKREYLEDMKDSGPLYTLWSASEEELVEPLKLMASCLDRCYKETEEQIEHLSNSLLPMLHEYVLCADNLKAVLRRRDNIQAEFEAKNESLATKRTEREADSKVLSLAWDSLVGKDPEEVKQQKQQKLKGEIKEIKEDIEKLEDKLELANNTLKGDWSRWQKSMRSDLRTAFTQTAEKNVEYYEKQSTTTLISTWQPFVSISCQPEGVSDPLPKVTLRREESSRSSAPSNKFAYPIVVRLHMLCEWNSARIHVKSSKYYLSVGLKCNMVSAEKKSRTKRKDEKRELYCGWESSGADTGPNDDHALHGWLKSKQQEKCRYLDERNVVISPHLTLTSWFPGEEENDVPEKPYPRCNTFQDNAPSNESSVALPARPKDLIRNTSDMVCFPIKSMYTHSMTHKQNIIYSCSPNTLELKQSQPLLRWAPDTREHTSEEAVPWRCKGFAPVNRQAKPAEPLHLYKWPAAHRLEWCNENLARLAHLGVQSSKNALPACRRRPVIQRPFMGHKRVQVHNRHVEKSFCWTSACPKGLLNEDGTRPAILEDPCNQALYGCLCSAVQAEGEGSSMGLEQQGNDLKVNGNSVSWLSDILYPSGCHGNSTSTAISHDITLLHILQVLESKPVHFSQVRGQRRLETFPRLNA</sequence>
<dbReference type="InterPro" id="IPR001683">
    <property type="entry name" value="PX_dom"/>
</dbReference>
<dbReference type="SUPFAM" id="SSF64268">
    <property type="entry name" value="PX domain"/>
    <property type="match status" value="1"/>
</dbReference>
<dbReference type="InterPro" id="IPR036871">
    <property type="entry name" value="PX_dom_sf"/>
</dbReference>
<evidence type="ECO:0000313" key="7">
    <source>
        <dbReference type="Proteomes" id="UP001205998"/>
    </source>
</evidence>
<dbReference type="SMART" id="SM00312">
    <property type="entry name" value="PX"/>
    <property type="match status" value="1"/>
</dbReference>
<comment type="similarity">
    <text evidence="1">Belongs to the sorting nexin family.</text>
</comment>
<organism evidence="6 7">
    <name type="scientific">Silurus asotus</name>
    <name type="common">Amur catfish</name>
    <name type="synonym">Parasilurus asotus</name>
    <dbReference type="NCBI Taxonomy" id="30991"/>
    <lineage>
        <taxon>Eukaryota</taxon>
        <taxon>Metazoa</taxon>
        <taxon>Chordata</taxon>
        <taxon>Craniata</taxon>
        <taxon>Vertebrata</taxon>
        <taxon>Euteleostomi</taxon>
        <taxon>Actinopterygii</taxon>
        <taxon>Neopterygii</taxon>
        <taxon>Teleostei</taxon>
        <taxon>Ostariophysi</taxon>
        <taxon>Siluriformes</taxon>
        <taxon>Siluridae</taxon>
        <taxon>Silurus</taxon>
    </lineage>
</organism>
<evidence type="ECO:0000256" key="1">
    <source>
        <dbReference type="ARBA" id="ARBA00010883"/>
    </source>
</evidence>
<dbReference type="InterPro" id="IPR027267">
    <property type="entry name" value="AH/BAR_dom_sf"/>
</dbReference>
<feature type="domain" description="PX" evidence="5">
    <location>
        <begin position="70"/>
        <end position="191"/>
    </location>
</feature>
<dbReference type="GO" id="GO:0061709">
    <property type="term" value="P:reticulophagy"/>
    <property type="evidence" value="ECO:0007669"/>
    <property type="project" value="TreeGrafter"/>
</dbReference>
<dbReference type="Gene3D" id="3.30.1520.10">
    <property type="entry name" value="Phox-like domain"/>
    <property type="match status" value="1"/>
</dbReference>
<evidence type="ECO:0000313" key="6">
    <source>
        <dbReference type="EMBL" id="KAI5618147.1"/>
    </source>
</evidence>
<dbReference type="GO" id="GO:0015031">
    <property type="term" value="P:protein transport"/>
    <property type="evidence" value="ECO:0007669"/>
    <property type="project" value="UniProtKB-KW"/>
</dbReference>
<dbReference type="GO" id="GO:0035091">
    <property type="term" value="F:phosphatidylinositol binding"/>
    <property type="evidence" value="ECO:0007669"/>
    <property type="project" value="InterPro"/>
</dbReference>
<dbReference type="PROSITE" id="PS50195">
    <property type="entry name" value="PX"/>
    <property type="match status" value="1"/>
</dbReference>
<dbReference type="PANTHER" id="PTHR45949">
    <property type="entry name" value="SORTING NEXIN-4"/>
    <property type="match status" value="1"/>
</dbReference>
<dbReference type="GO" id="GO:0034727">
    <property type="term" value="P:piecemeal microautophagy of the nucleus"/>
    <property type="evidence" value="ECO:0007669"/>
    <property type="project" value="TreeGrafter"/>
</dbReference>
<comment type="caution">
    <text evidence="6">The sequence shown here is derived from an EMBL/GenBank/DDBJ whole genome shotgun (WGS) entry which is preliminary data.</text>
</comment>
<dbReference type="InterPro" id="IPR042130">
    <property type="entry name" value="PX_SNX7"/>
</dbReference>
<accession>A0AAD5FJW1</accession>
<evidence type="ECO:0000256" key="2">
    <source>
        <dbReference type="ARBA" id="ARBA00022448"/>
    </source>
</evidence>
<dbReference type="EMBL" id="MU551696">
    <property type="protein sequence ID" value="KAI5618147.1"/>
    <property type="molecule type" value="Genomic_DNA"/>
</dbReference>
<evidence type="ECO:0000256" key="3">
    <source>
        <dbReference type="ARBA" id="ARBA00022927"/>
    </source>
</evidence>
<reference evidence="6" key="1">
    <citation type="submission" date="2018-07" db="EMBL/GenBank/DDBJ databases">
        <title>Comparative genomics of catfishes provides insights into carnivory and benthic adaptation.</title>
        <authorList>
            <person name="Zhang Y."/>
            <person name="Wang D."/>
            <person name="Peng Z."/>
            <person name="Zheng S."/>
            <person name="Shao F."/>
            <person name="Tao W."/>
        </authorList>
    </citation>
    <scope>NUCLEOTIDE SEQUENCE</scope>
    <source>
        <strain evidence="6">Chongqing</strain>
    </source>
</reference>
<dbReference type="AlphaFoldDB" id="A0AAD5FJW1"/>
<evidence type="ECO:0000256" key="4">
    <source>
        <dbReference type="SAM" id="Coils"/>
    </source>
</evidence>
<dbReference type="Proteomes" id="UP001205998">
    <property type="component" value="Unassembled WGS sequence"/>
</dbReference>
<dbReference type="GO" id="GO:0000422">
    <property type="term" value="P:autophagy of mitochondrion"/>
    <property type="evidence" value="ECO:0007669"/>
    <property type="project" value="TreeGrafter"/>
</dbReference>
<evidence type="ECO:0000259" key="5">
    <source>
        <dbReference type="PROSITE" id="PS50195"/>
    </source>
</evidence>
<dbReference type="PANTHER" id="PTHR45949:SF3">
    <property type="entry name" value="SORTING NEXIN-7"/>
    <property type="match status" value="1"/>
</dbReference>
<gene>
    <name evidence="6" type="ORF">C0J50_22129</name>
</gene>
<dbReference type="GO" id="GO:0005769">
    <property type="term" value="C:early endosome"/>
    <property type="evidence" value="ECO:0007669"/>
    <property type="project" value="TreeGrafter"/>
</dbReference>
<dbReference type="CDD" id="cd07284">
    <property type="entry name" value="PX_SNX7"/>
    <property type="match status" value="1"/>
</dbReference>
<keyword evidence="7" id="KW-1185">Reference proteome</keyword>
<protein>
    <submittedName>
        <fullName evidence="6">Sorting nexin-7 isoform X1</fullName>
    </submittedName>
</protein>
<proteinExistence type="inferred from homology"/>
<dbReference type="GO" id="GO:0032456">
    <property type="term" value="P:endocytic recycling"/>
    <property type="evidence" value="ECO:0007669"/>
    <property type="project" value="TreeGrafter"/>
</dbReference>
<dbReference type="Gene3D" id="1.20.1270.60">
    <property type="entry name" value="Arfaptin homology (AH) domain/BAR domain"/>
    <property type="match status" value="1"/>
</dbReference>